<dbReference type="PRINTS" id="PR00985">
    <property type="entry name" value="TRNASYNTHLEU"/>
</dbReference>
<dbReference type="SUPFAM" id="SSF47323">
    <property type="entry name" value="Anticodon-binding domain of a subclass of class I aminoacyl-tRNA synthetases"/>
    <property type="match status" value="1"/>
</dbReference>
<dbReference type="OrthoDB" id="9810365at2"/>
<evidence type="ECO:0000313" key="16">
    <source>
        <dbReference type="Proteomes" id="UP000032809"/>
    </source>
</evidence>
<dbReference type="FunFam" id="1.10.730.10:FF:000011">
    <property type="entry name" value="Leucine--tRNA ligase chloroplastic/mitochondrial"/>
    <property type="match status" value="1"/>
</dbReference>
<keyword evidence="5 9" id="KW-0067">ATP-binding</keyword>
<evidence type="ECO:0000256" key="8">
    <source>
        <dbReference type="ARBA" id="ARBA00047469"/>
    </source>
</evidence>
<dbReference type="STRING" id="1006576.DTL3_0368"/>
<name>A0A0C7NP68_DEFTU</name>
<dbReference type="Gene3D" id="1.10.730.10">
    <property type="entry name" value="Isoleucyl-tRNA Synthetase, Domain 1"/>
    <property type="match status" value="1"/>
</dbReference>
<dbReference type="FunFam" id="3.40.50.620:FF:000003">
    <property type="entry name" value="Leucine--tRNA ligase"/>
    <property type="match status" value="1"/>
</dbReference>
<evidence type="ECO:0000256" key="7">
    <source>
        <dbReference type="ARBA" id="ARBA00023146"/>
    </source>
</evidence>
<dbReference type="InterPro" id="IPR009008">
    <property type="entry name" value="Val/Leu/Ile-tRNA-synth_edit"/>
</dbReference>
<evidence type="ECO:0000313" key="15">
    <source>
        <dbReference type="EMBL" id="CEP77697.1"/>
    </source>
</evidence>
<dbReference type="KEGG" id="dtn:DTL3_0368"/>
<dbReference type="EC" id="6.1.1.4" evidence="9"/>
<evidence type="ECO:0000256" key="2">
    <source>
        <dbReference type="ARBA" id="ARBA00022490"/>
    </source>
</evidence>
<dbReference type="CDD" id="cd00812">
    <property type="entry name" value="LeuRS_core"/>
    <property type="match status" value="1"/>
</dbReference>
<evidence type="ECO:0000259" key="13">
    <source>
        <dbReference type="Pfam" id="PF09334"/>
    </source>
</evidence>
<keyword evidence="7 9" id="KW-0030">Aminoacyl-tRNA synthetase</keyword>
<dbReference type="EMBL" id="LN824141">
    <property type="protein sequence ID" value="CEP77697.1"/>
    <property type="molecule type" value="Genomic_DNA"/>
</dbReference>
<dbReference type="PATRIC" id="fig|1006576.9.peg.365"/>
<dbReference type="Pfam" id="PF08264">
    <property type="entry name" value="Anticodon_1"/>
    <property type="match status" value="1"/>
</dbReference>
<dbReference type="InterPro" id="IPR014729">
    <property type="entry name" value="Rossmann-like_a/b/a_fold"/>
</dbReference>
<comment type="catalytic activity">
    <reaction evidence="8 9">
        <text>tRNA(Leu) + L-leucine + ATP = L-leucyl-tRNA(Leu) + AMP + diphosphate</text>
        <dbReference type="Rhea" id="RHEA:11688"/>
        <dbReference type="Rhea" id="RHEA-COMP:9613"/>
        <dbReference type="Rhea" id="RHEA-COMP:9622"/>
        <dbReference type="ChEBI" id="CHEBI:30616"/>
        <dbReference type="ChEBI" id="CHEBI:33019"/>
        <dbReference type="ChEBI" id="CHEBI:57427"/>
        <dbReference type="ChEBI" id="CHEBI:78442"/>
        <dbReference type="ChEBI" id="CHEBI:78494"/>
        <dbReference type="ChEBI" id="CHEBI:456215"/>
        <dbReference type="EC" id="6.1.1.4"/>
    </reaction>
</comment>
<evidence type="ECO:0000256" key="5">
    <source>
        <dbReference type="ARBA" id="ARBA00022840"/>
    </source>
</evidence>
<dbReference type="Proteomes" id="UP000032809">
    <property type="component" value="Chromosome I"/>
</dbReference>
<dbReference type="CDD" id="cd07958">
    <property type="entry name" value="Anticodon_Ia_Leu_BEm"/>
    <property type="match status" value="1"/>
</dbReference>
<dbReference type="PANTHER" id="PTHR43740">
    <property type="entry name" value="LEUCYL-TRNA SYNTHETASE"/>
    <property type="match status" value="1"/>
</dbReference>
<comment type="subcellular location">
    <subcellularLocation>
        <location evidence="9">Cytoplasm</location>
    </subcellularLocation>
</comment>
<dbReference type="HAMAP" id="MF_00049_B">
    <property type="entry name" value="Leu_tRNA_synth_B"/>
    <property type="match status" value="1"/>
</dbReference>
<feature type="short sequence motif" description="'KMSKS' region" evidence="9">
    <location>
        <begin position="587"/>
        <end position="591"/>
    </location>
</feature>
<feature type="domain" description="Methionyl/Valyl/Leucyl/Isoleucyl-tRNA synthetase anticodon-binding" evidence="12">
    <location>
        <begin position="669"/>
        <end position="796"/>
    </location>
</feature>
<dbReference type="InterPro" id="IPR009080">
    <property type="entry name" value="tRNAsynth_Ia_anticodon-bd"/>
</dbReference>
<comment type="similarity">
    <text evidence="1 9 10">Belongs to the class-I aminoacyl-tRNA synthetase family.</text>
</comment>
<feature type="domain" description="Leucyl-tRNA synthetase editing" evidence="14">
    <location>
        <begin position="225"/>
        <end position="413"/>
    </location>
</feature>
<evidence type="ECO:0000256" key="4">
    <source>
        <dbReference type="ARBA" id="ARBA00022741"/>
    </source>
</evidence>
<keyword evidence="16" id="KW-1185">Reference proteome</keyword>
<dbReference type="Pfam" id="PF00133">
    <property type="entry name" value="tRNA-synt_1"/>
    <property type="match status" value="1"/>
</dbReference>
<dbReference type="SUPFAM" id="SSF52374">
    <property type="entry name" value="Nucleotidylyl transferase"/>
    <property type="match status" value="1"/>
</dbReference>
<reference evidence="16" key="1">
    <citation type="submission" date="2014-11" db="EMBL/GenBank/DDBJ databases">
        <authorList>
            <person name="Wibberg D."/>
        </authorList>
    </citation>
    <scope>NUCLEOTIDE SEQUENCE [LARGE SCALE GENOMIC DNA]</scope>
    <source>
        <strain evidence="16">L3</strain>
    </source>
</reference>
<dbReference type="RefSeq" id="WP_045087281.1">
    <property type="nucleotide sequence ID" value="NZ_LN824141.1"/>
</dbReference>
<dbReference type="SUPFAM" id="SSF50677">
    <property type="entry name" value="ValRS/IleRS/LeuRS editing domain"/>
    <property type="match status" value="1"/>
</dbReference>
<evidence type="ECO:0000256" key="6">
    <source>
        <dbReference type="ARBA" id="ARBA00022917"/>
    </source>
</evidence>
<keyword evidence="6 9" id="KW-0648">Protein biosynthesis</keyword>
<dbReference type="InterPro" id="IPR013155">
    <property type="entry name" value="M/V/L/I-tRNA-synth_anticd-bd"/>
</dbReference>
<evidence type="ECO:0000259" key="14">
    <source>
        <dbReference type="Pfam" id="PF13603"/>
    </source>
</evidence>
<feature type="domain" description="Aminoacyl-tRNA synthetase class Ia" evidence="11">
    <location>
        <begin position="423"/>
        <end position="626"/>
    </location>
</feature>
<dbReference type="InterPro" id="IPR025709">
    <property type="entry name" value="Leu_tRNA-synth_edit"/>
</dbReference>
<protein>
    <recommendedName>
        <fullName evidence="9">Leucine--tRNA ligase</fullName>
        <ecNumber evidence="9">6.1.1.4</ecNumber>
    </recommendedName>
    <alternativeName>
        <fullName evidence="9">Leucyl-tRNA synthetase</fullName>
        <shortName evidence="9">LeuRS</shortName>
    </alternativeName>
</protein>
<dbReference type="InterPro" id="IPR001412">
    <property type="entry name" value="aa-tRNA-synth_I_CS"/>
</dbReference>
<dbReference type="GO" id="GO:0004823">
    <property type="term" value="F:leucine-tRNA ligase activity"/>
    <property type="evidence" value="ECO:0007669"/>
    <property type="project" value="UniProtKB-UniRule"/>
</dbReference>
<proteinExistence type="inferred from homology"/>
<dbReference type="FunFam" id="3.10.20.590:FF:000001">
    <property type="entry name" value="Leucine--tRNA ligase"/>
    <property type="match status" value="1"/>
</dbReference>
<dbReference type="FunFam" id="3.40.50.620:FF:000100">
    <property type="entry name" value="probable leucine--tRNA ligase, mitochondrial"/>
    <property type="match status" value="1"/>
</dbReference>
<keyword evidence="3 9" id="KW-0436">Ligase</keyword>
<dbReference type="GO" id="GO:0002161">
    <property type="term" value="F:aminoacyl-tRNA deacylase activity"/>
    <property type="evidence" value="ECO:0007669"/>
    <property type="project" value="InterPro"/>
</dbReference>
<sequence length="833" mass="96867">MSITNKNYNPQEIEQKWQKIWEDKKIFKTSNKDKRPKYYDLVMFPYPSGTLHVGHVKNYVIGDVVARYKRTKQFNVLHPFGFDAFGLPAENAAIEKGKLHPEEWTFKNIDIIRKQIKKIGISYDWDREVITCKEDYYKWTQWLFLQLYKNGLAYKKKAPVNWCPHCKTVLANEQVVNGKCERCGTEVTIRRLEQWYFKITDYAEKLLNDLDKLTGWPENVKTMQRNWIGKSVGAEVDFKIDNMDKTLKVFTTRPDTLWGVTFMALAPESPLVEELTTPENQQKVEEFIKMISVQDRFKRTSQDAPKEGVFTGSYAINPVNGEKIPIYIANYILYEYGTGAIMAVPAHDQRDFEFAKKYNLPIRIVIKPKDSENTNNSESLENAYTDDGILINSDIFSGLENREAIKKICEWLESKKIGTFTVQYKLRDWLISRQRYWGAPIPIIYCEKCGTIPVAEEDLPVRLPRDVEFKPTGTSPLIDHPDFKNVKCPICGGDAKREVDTMDTFVDSSWYYLRYINPDLTDKPFEKNDVNYWLPVDQYIGGVEHAILHLLYSRFITKVLKDLNFLDFDEPFENLFTQGMIYRNGAKMSKSKGNVVSPDDMIEKYGADALRTYILFMAPPEKDAEWNDSGIEGTYRFLNKVWNTYMKIIDKIDNIQFHTKYHLKNQIEKDLRRKLHSTIEKITNDIEGNFQFNTAVSSLMELLNDCSNYLNSVNENEWNSSLLKEFADDFVLMLSPIAPHICEELWSMLGKDDLIINATWPEVDKEALKIEEVTIAVQINGKLRSQVTINLNLSEEEIKAIVLEDEKIQKYIENKSVKKIIYVPGKIVNILVK</sequence>
<accession>A0A0C7NP68</accession>
<dbReference type="PANTHER" id="PTHR43740:SF2">
    <property type="entry name" value="LEUCINE--TRNA LIGASE, MITOCHONDRIAL"/>
    <property type="match status" value="1"/>
</dbReference>
<dbReference type="InterPro" id="IPR002300">
    <property type="entry name" value="aa-tRNA-synth_Ia"/>
</dbReference>
<evidence type="ECO:0000256" key="9">
    <source>
        <dbReference type="HAMAP-Rule" id="MF_00049"/>
    </source>
</evidence>
<dbReference type="Pfam" id="PF13603">
    <property type="entry name" value="tRNA-synt_1_2"/>
    <property type="match status" value="1"/>
</dbReference>
<keyword evidence="4 9" id="KW-0547">Nucleotide-binding</keyword>
<dbReference type="AlphaFoldDB" id="A0A0C7NP68"/>
<feature type="short sequence motif" description="'HIGH' region" evidence="9">
    <location>
        <begin position="45"/>
        <end position="55"/>
    </location>
</feature>
<organism evidence="15 16">
    <name type="scientific">Defluviitoga tunisiensis</name>
    <dbReference type="NCBI Taxonomy" id="1006576"/>
    <lineage>
        <taxon>Bacteria</taxon>
        <taxon>Thermotogati</taxon>
        <taxon>Thermotogota</taxon>
        <taxon>Thermotogae</taxon>
        <taxon>Petrotogales</taxon>
        <taxon>Petrotogaceae</taxon>
        <taxon>Defluviitoga</taxon>
    </lineage>
</organism>
<dbReference type="Pfam" id="PF09334">
    <property type="entry name" value="tRNA-synt_1g"/>
    <property type="match status" value="1"/>
</dbReference>
<evidence type="ECO:0000259" key="11">
    <source>
        <dbReference type="Pfam" id="PF00133"/>
    </source>
</evidence>
<dbReference type="NCBIfam" id="TIGR00396">
    <property type="entry name" value="leuS_bact"/>
    <property type="match status" value="1"/>
</dbReference>
<dbReference type="GO" id="GO:0005524">
    <property type="term" value="F:ATP binding"/>
    <property type="evidence" value="ECO:0007669"/>
    <property type="project" value="UniProtKB-UniRule"/>
</dbReference>
<keyword evidence="2 9" id="KW-0963">Cytoplasm</keyword>
<feature type="domain" description="Methionyl/Leucyl tRNA synthetase" evidence="13">
    <location>
        <begin position="44"/>
        <end position="186"/>
    </location>
</feature>
<dbReference type="InterPro" id="IPR002302">
    <property type="entry name" value="Leu-tRNA-ligase"/>
</dbReference>
<gene>
    <name evidence="9 15" type="primary">leuS</name>
    <name evidence="15" type="ORF">DTL3_0368</name>
</gene>
<dbReference type="Gene3D" id="3.10.20.590">
    <property type="match status" value="1"/>
</dbReference>
<evidence type="ECO:0000256" key="1">
    <source>
        <dbReference type="ARBA" id="ARBA00005594"/>
    </source>
</evidence>
<evidence type="ECO:0000256" key="10">
    <source>
        <dbReference type="RuleBase" id="RU363035"/>
    </source>
</evidence>
<feature type="binding site" evidence="9">
    <location>
        <position position="590"/>
    </location>
    <ligand>
        <name>ATP</name>
        <dbReference type="ChEBI" id="CHEBI:30616"/>
    </ligand>
</feature>
<dbReference type="GO" id="GO:0005829">
    <property type="term" value="C:cytosol"/>
    <property type="evidence" value="ECO:0007669"/>
    <property type="project" value="TreeGrafter"/>
</dbReference>
<evidence type="ECO:0000256" key="3">
    <source>
        <dbReference type="ARBA" id="ARBA00022598"/>
    </source>
</evidence>
<dbReference type="HOGENOM" id="CLU_004427_0_0_0"/>
<dbReference type="GO" id="GO:0006429">
    <property type="term" value="P:leucyl-tRNA aminoacylation"/>
    <property type="evidence" value="ECO:0007669"/>
    <property type="project" value="UniProtKB-UniRule"/>
</dbReference>
<evidence type="ECO:0000259" key="12">
    <source>
        <dbReference type="Pfam" id="PF08264"/>
    </source>
</evidence>
<dbReference type="InterPro" id="IPR015413">
    <property type="entry name" value="Methionyl/Leucyl_tRNA_Synth"/>
</dbReference>
<dbReference type="PROSITE" id="PS00178">
    <property type="entry name" value="AA_TRNA_LIGASE_I"/>
    <property type="match status" value="1"/>
</dbReference>
<dbReference type="Gene3D" id="3.40.50.620">
    <property type="entry name" value="HUPs"/>
    <property type="match status" value="2"/>
</dbReference>